<feature type="transmembrane region" description="Helical" evidence="1">
    <location>
        <begin position="14"/>
        <end position="32"/>
    </location>
</feature>
<dbReference type="Proteomes" id="UP000586067">
    <property type="component" value="Unassembled WGS sequence"/>
</dbReference>
<evidence type="ECO:0000313" key="2">
    <source>
        <dbReference type="EMBL" id="NLQ17130.1"/>
    </source>
</evidence>
<keyword evidence="3" id="KW-1185">Reference proteome</keyword>
<keyword evidence="1" id="KW-1133">Transmembrane helix</keyword>
<dbReference type="EMBL" id="JABAEK010000004">
    <property type="protein sequence ID" value="NLQ17130.1"/>
    <property type="molecule type" value="Genomic_DNA"/>
</dbReference>
<reference evidence="2 3" key="1">
    <citation type="submission" date="2020-04" db="EMBL/GenBank/DDBJ databases">
        <title>Marinomonas sp. M1K-6 isolated from the deep seawater of the Mariana Trench.</title>
        <authorList>
            <person name="Li Y."/>
        </authorList>
    </citation>
    <scope>NUCLEOTIDE SEQUENCE [LARGE SCALE GENOMIC DNA]</scope>
    <source>
        <strain evidence="2 3">M1K-6</strain>
    </source>
</reference>
<name>A0A847RA73_9GAMM</name>
<organism evidence="2 3">
    <name type="scientific">Marinomonas profundi</name>
    <dbReference type="NCBI Taxonomy" id="2726122"/>
    <lineage>
        <taxon>Bacteria</taxon>
        <taxon>Pseudomonadati</taxon>
        <taxon>Pseudomonadota</taxon>
        <taxon>Gammaproteobacteria</taxon>
        <taxon>Oceanospirillales</taxon>
        <taxon>Oceanospirillaceae</taxon>
        <taxon>Marinomonas</taxon>
    </lineage>
</organism>
<comment type="caution">
    <text evidence="2">The sequence shown here is derived from an EMBL/GenBank/DDBJ whole genome shotgun (WGS) entry which is preliminary data.</text>
</comment>
<dbReference type="AlphaFoldDB" id="A0A847RA73"/>
<keyword evidence="1" id="KW-0812">Transmembrane</keyword>
<gene>
    <name evidence="2" type="ORF">HGG82_05765</name>
</gene>
<proteinExistence type="predicted"/>
<evidence type="ECO:0008006" key="4">
    <source>
        <dbReference type="Google" id="ProtNLM"/>
    </source>
</evidence>
<sequence>MLNEADRKFFRPKWRRVVATLFCAGWTVVEWFSGEPFWGVMAAGITLYCLWHFFYAYEESQDTPE</sequence>
<evidence type="ECO:0000313" key="3">
    <source>
        <dbReference type="Proteomes" id="UP000586067"/>
    </source>
</evidence>
<protein>
    <recommendedName>
        <fullName evidence="4">DUF3329 domain-containing protein</fullName>
    </recommendedName>
</protein>
<feature type="transmembrane region" description="Helical" evidence="1">
    <location>
        <begin position="38"/>
        <end position="57"/>
    </location>
</feature>
<accession>A0A847RA73</accession>
<keyword evidence="1" id="KW-0472">Membrane</keyword>
<evidence type="ECO:0000256" key="1">
    <source>
        <dbReference type="SAM" id="Phobius"/>
    </source>
</evidence>